<accession>A0ABT3GBG0</accession>
<protein>
    <submittedName>
        <fullName evidence="2">Uncharacterized protein</fullName>
    </submittedName>
</protein>
<proteinExistence type="predicted"/>
<evidence type="ECO:0000256" key="1">
    <source>
        <dbReference type="SAM" id="MobiDB-lite"/>
    </source>
</evidence>
<comment type="caution">
    <text evidence="2">The sequence shown here is derived from an EMBL/GenBank/DDBJ whole genome shotgun (WGS) entry which is preliminary data.</text>
</comment>
<dbReference type="RefSeq" id="WP_264516602.1">
    <property type="nucleotide sequence ID" value="NZ_JAPDDR010000023.1"/>
</dbReference>
<gene>
    <name evidence="2" type="ORF">OJ996_25560</name>
</gene>
<dbReference type="Proteomes" id="UP001165653">
    <property type="component" value="Unassembled WGS sequence"/>
</dbReference>
<name>A0ABT3GBG0_9BACT</name>
<sequence>MTKTDLTNLALGKIGERAIASLDDPNDKNARHAALHFPQVRDEVLRAHFWGFALKAVRLVPEVAASSYDRVVTGASWGGSAPWGTDPQIYRPLGTSQSKPKWSLGGTPLPGYELQYELNEMFTDKRWAIYHAGVRRFESYEKVAAPELVEKWTVLAGSSGAPVFRTLLDEERGEHGAAFALPADFLKLEALEGDHGRIDRFRLQRANLKRCLLADAESLRLHYVSRVDEPNDYDPLFTAAFVTLLASRLARAITGSEQLEQALLQRYEQVDLPAARTADGHDSRSAENHPLEELLGSSLTGRRQ</sequence>
<reference evidence="2" key="1">
    <citation type="submission" date="2022-10" db="EMBL/GenBank/DDBJ databases">
        <title>Luteolibacter sp. GHJ8, whole genome shotgun sequencing project.</title>
        <authorList>
            <person name="Zhao G."/>
            <person name="Shen L."/>
        </authorList>
    </citation>
    <scope>NUCLEOTIDE SEQUENCE</scope>
    <source>
        <strain evidence="2">GHJ8</strain>
    </source>
</reference>
<evidence type="ECO:0000313" key="3">
    <source>
        <dbReference type="Proteomes" id="UP001165653"/>
    </source>
</evidence>
<feature type="region of interest" description="Disordered" evidence="1">
    <location>
        <begin position="276"/>
        <end position="304"/>
    </location>
</feature>
<organism evidence="2 3">
    <name type="scientific">Luteolibacter rhizosphaerae</name>
    <dbReference type="NCBI Taxonomy" id="2989719"/>
    <lineage>
        <taxon>Bacteria</taxon>
        <taxon>Pseudomonadati</taxon>
        <taxon>Verrucomicrobiota</taxon>
        <taxon>Verrucomicrobiia</taxon>
        <taxon>Verrucomicrobiales</taxon>
        <taxon>Verrucomicrobiaceae</taxon>
        <taxon>Luteolibacter</taxon>
    </lineage>
</organism>
<feature type="compositionally biased region" description="Basic and acidic residues" evidence="1">
    <location>
        <begin position="278"/>
        <end position="292"/>
    </location>
</feature>
<keyword evidence="3" id="KW-1185">Reference proteome</keyword>
<dbReference type="EMBL" id="JAPDDR010000023">
    <property type="protein sequence ID" value="MCW1916982.1"/>
    <property type="molecule type" value="Genomic_DNA"/>
</dbReference>
<evidence type="ECO:0000313" key="2">
    <source>
        <dbReference type="EMBL" id="MCW1916982.1"/>
    </source>
</evidence>